<evidence type="ECO:0000256" key="10">
    <source>
        <dbReference type="PIRSR" id="PIRSR001549-1"/>
    </source>
</evidence>
<keyword evidence="6 9" id="KW-0028">Amino-acid biosynthesis</keyword>
<gene>
    <name evidence="9 12" type="primary">hisZ</name>
    <name evidence="12" type="ORF">ERS852406_00599</name>
</gene>
<comment type="subcellular location">
    <subcellularLocation>
        <location evidence="1 9">Cytoplasm</location>
    </subcellularLocation>
</comment>
<comment type="similarity">
    <text evidence="3 9">Belongs to the class-II aminoacyl-tRNA synthetase family. HisZ subfamily.</text>
</comment>
<dbReference type="GO" id="GO:0005737">
    <property type="term" value="C:cytoplasm"/>
    <property type="evidence" value="ECO:0007669"/>
    <property type="project" value="UniProtKB-SubCell"/>
</dbReference>
<evidence type="ECO:0000256" key="1">
    <source>
        <dbReference type="ARBA" id="ARBA00004496"/>
    </source>
</evidence>
<dbReference type="InterPro" id="IPR045864">
    <property type="entry name" value="aa-tRNA-synth_II/BPL/LPL"/>
</dbReference>
<dbReference type="Proteomes" id="UP000095706">
    <property type="component" value="Unassembled WGS sequence"/>
</dbReference>
<dbReference type="EMBL" id="CYYV01000003">
    <property type="protein sequence ID" value="CUN74416.1"/>
    <property type="molecule type" value="Genomic_DNA"/>
</dbReference>
<feature type="binding site" evidence="10">
    <location>
        <begin position="273"/>
        <end position="274"/>
    </location>
    <ligand>
        <name>L-histidine</name>
        <dbReference type="ChEBI" id="CHEBI:57595"/>
    </ligand>
</feature>
<proteinExistence type="inferred from homology"/>
<dbReference type="HAMAP" id="MF_00125">
    <property type="entry name" value="HisZ"/>
    <property type="match status" value="1"/>
</dbReference>
<dbReference type="GO" id="GO:0000105">
    <property type="term" value="P:L-histidine biosynthetic process"/>
    <property type="evidence" value="ECO:0007669"/>
    <property type="project" value="UniProtKB-UniRule"/>
</dbReference>
<dbReference type="InterPro" id="IPR041715">
    <property type="entry name" value="HisRS-like_core"/>
</dbReference>
<evidence type="ECO:0000256" key="8">
    <source>
        <dbReference type="ARBA" id="ARBA00025246"/>
    </source>
</evidence>
<accession>A0A173ZG03</accession>
<keyword evidence="7 9" id="KW-0368">Histidine biosynthesis</keyword>
<evidence type="ECO:0000256" key="5">
    <source>
        <dbReference type="ARBA" id="ARBA00022490"/>
    </source>
</evidence>
<comment type="pathway">
    <text evidence="2 9">Amino-acid biosynthesis; L-histidine biosynthesis; L-histidine from 5-phospho-alpha-D-ribose 1-diphosphate: step 1/9.</text>
</comment>
<sequence>MDRLIHTPEGVRDVYNQECTKKLYLENQIEQVFHAFGYQDIETPTFEFFDVFGREVGTTPSRELYKFFDRDGNTLVLRPDFTPSIARAASMYFMEETMPIRLCYRGSSFVNSSSYQGRLKESTQMGVELLNDDSAMADAEIIAMTVKVMLDAGLTDFQISIGHVGFFQALSEEAALAEDVLNELKELISIKNHFGAEELLAKQNLRSDLFEALRDVPQLFGNAEILEKAKGLTRNPAAREALDRLATIYEIVKDYGYEKYVFFDLGLLSKFHYYTGIIFQAYTYGTGEPIVKGGRYDALLQHFGKKAPAIGFCTVMESLMNALERQKISLPIANTKTMLLYPDFLQPLAVKLANEHRSKGMDVALVCFARDKVLADYEEYGRKNQFGGIVYIQKSDSVLAIDLSTGEVQPVEL</sequence>
<feature type="binding site" evidence="10">
    <location>
        <begin position="80"/>
        <end position="82"/>
    </location>
    <ligand>
        <name>L-histidine</name>
        <dbReference type="ChEBI" id="CHEBI:57595"/>
    </ligand>
</feature>
<keyword evidence="5 9" id="KW-0963">Cytoplasm</keyword>
<keyword evidence="12" id="KW-0808">Transferase</keyword>
<dbReference type="GO" id="GO:0004821">
    <property type="term" value="F:histidine-tRNA ligase activity"/>
    <property type="evidence" value="ECO:0007669"/>
    <property type="project" value="TreeGrafter"/>
</dbReference>
<feature type="binding site" evidence="10">
    <location>
        <position position="124"/>
    </location>
    <ligand>
        <name>L-histidine</name>
        <dbReference type="ChEBI" id="CHEBI:57595"/>
    </ligand>
</feature>
<dbReference type="UniPathway" id="UPA00031">
    <property type="reaction ID" value="UER00006"/>
</dbReference>
<dbReference type="Pfam" id="PF13393">
    <property type="entry name" value="tRNA-synt_His"/>
    <property type="match status" value="1"/>
</dbReference>
<dbReference type="SUPFAM" id="SSF55681">
    <property type="entry name" value="Class II aaRS and biotin synthetases"/>
    <property type="match status" value="1"/>
</dbReference>
<evidence type="ECO:0000256" key="9">
    <source>
        <dbReference type="HAMAP-Rule" id="MF_00125"/>
    </source>
</evidence>
<dbReference type="InterPro" id="IPR004517">
    <property type="entry name" value="HisZ"/>
</dbReference>
<dbReference type="RefSeq" id="WP_055226358.1">
    <property type="nucleotide sequence ID" value="NZ_CYYV01000003.1"/>
</dbReference>
<protein>
    <recommendedName>
        <fullName evidence="4 9">ATP phosphoribosyltransferase regulatory subunit</fullName>
    </recommendedName>
</protein>
<evidence type="ECO:0000256" key="6">
    <source>
        <dbReference type="ARBA" id="ARBA00022605"/>
    </source>
</evidence>
<evidence type="ECO:0000256" key="4">
    <source>
        <dbReference type="ARBA" id="ARBA00020397"/>
    </source>
</evidence>
<dbReference type="PANTHER" id="PTHR43707">
    <property type="entry name" value="HISTIDYL-TRNA SYNTHETASE"/>
    <property type="match status" value="1"/>
</dbReference>
<dbReference type="GO" id="GO:0140096">
    <property type="term" value="F:catalytic activity, acting on a protein"/>
    <property type="evidence" value="ECO:0007669"/>
    <property type="project" value="UniProtKB-ARBA"/>
</dbReference>
<dbReference type="GO" id="GO:0016757">
    <property type="term" value="F:glycosyltransferase activity"/>
    <property type="evidence" value="ECO:0007669"/>
    <property type="project" value="UniProtKB-KW"/>
</dbReference>
<comment type="miscellaneous">
    <text evidence="9">This function is generally fulfilled by the C-terminal part of HisG, which is missing in some bacteria such as this one.</text>
</comment>
<feature type="domain" description="Class II Histidinyl-tRNA synthetase (HisRS)-like catalytic core" evidence="11">
    <location>
        <begin position="10"/>
        <end position="318"/>
    </location>
</feature>
<evidence type="ECO:0000256" key="3">
    <source>
        <dbReference type="ARBA" id="ARBA00005539"/>
    </source>
</evidence>
<dbReference type="InterPro" id="IPR004516">
    <property type="entry name" value="HisRS/HisZ"/>
</dbReference>
<keyword evidence="12" id="KW-0328">Glycosyltransferase</keyword>
<name>A0A173ZG03_9FIRM</name>
<dbReference type="AlphaFoldDB" id="A0A173ZG03"/>
<dbReference type="PANTHER" id="PTHR43707:SF6">
    <property type="entry name" value="ATP PHOSPHORIBOSYLTRANSFERASE REGULATORY SUBUNIT"/>
    <property type="match status" value="1"/>
</dbReference>
<comment type="function">
    <text evidence="8 9">Required for the first step of histidine biosynthesis. May allow the feedback regulation of ATP phosphoribosyltransferase activity by histidine.</text>
</comment>
<evidence type="ECO:0000256" key="7">
    <source>
        <dbReference type="ARBA" id="ARBA00023102"/>
    </source>
</evidence>
<feature type="binding site" evidence="10">
    <location>
        <position position="128"/>
    </location>
    <ligand>
        <name>L-histidine</name>
        <dbReference type="ChEBI" id="CHEBI:57595"/>
    </ligand>
</feature>
<evidence type="ECO:0000256" key="2">
    <source>
        <dbReference type="ARBA" id="ARBA00004667"/>
    </source>
</evidence>
<dbReference type="CDD" id="cd00773">
    <property type="entry name" value="HisRS-like_core"/>
    <property type="match status" value="1"/>
</dbReference>
<evidence type="ECO:0000313" key="12">
    <source>
        <dbReference type="EMBL" id="CUN74416.1"/>
    </source>
</evidence>
<comment type="subunit">
    <text evidence="9">Heteromultimer composed of HisG and HisZ subunits.</text>
</comment>
<dbReference type="GO" id="GO:0006427">
    <property type="term" value="P:histidyl-tRNA aminoacylation"/>
    <property type="evidence" value="ECO:0007669"/>
    <property type="project" value="TreeGrafter"/>
</dbReference>
<dbReference type="NCBIfam" id="TIGR00443">
    <property type="entry name" value="hisZ_biosyn_reg"/>
    <property type="match status" value="1"/>
</dbReference>
<evidence type="ECO:0000313" key="13">
    <source>
        <dbReference type="Proteomes" id="UP000095706"/>
    </source>
</evidence>
<organism evidence="12 13">
    <name type="scientific">Fusicatenibacter saccharivorans</name>
    <dbReference type="NCBI Taxonomy" id="1150298"/>
    <lineage>
        <taxon>Bacteria</taxon>
        <taxon>Bacillati</taxon>
        <taxon>Bacillota</taxon>
        <taxon>Clostridia</taxon>
        <taxon>Lachnospirales</taxon>
        <taxon>Lachnospiraceae</taxon>
        <taxon>Fusicatenibacter</taxon>
    </lineage>
</organism>
<reference evidence="12 13" key="1">
    <citation type="submission" date="2015-09" db="EMBL/GenBank/DDBJ databases">
        <authorList>
            <consortium name="Pathogen Informatics"/>
        </authorList>
    </citation>
    <scope>NUCLEOTIDE SEQUENCE [LARGE SCALE GENOMIC DNA]</scope>
    <source>
        <strain evidence="12 13">2789STDY5608849</strain>
    </source>
</reference>
<dbReference type="Gene3D" id="3.30.930.10">
    <property type="entry name" value="Bira Bifunctional Protein, Domain 2"/>
    <property type="match status" value="1"/>
</dbReference>
<evidence type="ECO:0000259" key="11">
    <source>
        <dbReference type="Pfam" id="PF13393"/>
    </source>
</evidence>
<dbReference type="PIRSF" id="PIRSF001549">
    <property type="entry name" value="His-tRNA_synth"/>
    <property type="match status" value="1"/>
</dbReference>